<gene>
    <name evidence="1" type="ORF">ACFSW5_20600</name>
</gene>
<keyword evidence="2" id="KW-1185">Reference proteome</keyword>
<reference evidence="2" key="1">
    <citation type="journal article" date="2019" name="Int. J. Syst. Evol. Microbiol.">
        <title>The Global Catalogue of Microorganisms (GCM) 10K type strain sequencing project: providing services to taxonomists for standard genome sequencing and annotation.</title>
        <authorList>
            <consortium name="The Broad Institute Genomics Platform"/>
            <consortium name="The Broad Institute Genome Sequencing Center for Infectious Disease"/>
            <person name="Wu L."/>
            <person name="Ma J."/>
        </authorList>
    </citation>
    <scope>NUCLEOTIDE SEQUENCE [LARGE SCALE GENOMIC DNA]</scope>
    <source>
        <strain evidence="2">TISTR 1827</strain>
    </source>
</reference>
<evidence type="ECO:0000313" key="1">
    <source>
        <dbReference type="EMBL" id="MFD2662662.1"/>
    </source>
</evidence>
<dbReference type="Proteomes" id="UP001597493">
    <property type="component" value="Unassembled WGS sequence"/>
</dbReference>
<sequence length="94" mass="10822">MRKQWEEKIDTLRSMETYGYQVAYYVLQDQRLAAEATKAALSALYRDDSFFSACLELRRKKLRSHIRTAALAVLLNRRGSRVEAAYSGQTDNVS</sequence>
<name>A0ABW5R282_9BACL</name>
<dbReference type="RefSeq" id="WP_379277300.1">
    <property type="nucleotide sequence ID" value="NZ_JBHUGT010000043.1"/>
</dbReference>
<comment type="caution">
    <text evidence="1">The sequence shown here is derived from an EMBL/GenBank/DDBJ whole genome shotgun (WGS) entry which is preliminary data.</text>
</comment>
<accession>A0ABW5R282</accession>
<protein>
    <submittedName>
        <fullName evidence="1">Uncharacterized protein</fullName>
    </submittedName>
</protein>
<proteinExistence type="predicted"/>
<organism evidence="1 2">
    <name type="scientific">Paenibacillus thailandensis</name>
    <dbReference type="NCBI Taxonomy" id="393250"/>
    <lineage>
        <taxon>Bacteria</taxon>
        <taxon>Bacillati</taxon>
        <taxon>Bacillota</taxon>
        <taxon>Bacilli</taxon>
        <taxon>Bacillales</taxon>
        <taxon>Paenibacillaceae</taxon>
        <taxon>Paenibacillus</taxon>
    </lineage>
</organism>
<dbReference type="EMBL" id="JBHUMY010000031">
    <property type="protein sequence ID" value="MFD2662662.1"/>
    <property type="molecule type" value="Genomic_DNA"/>
</dbReference>
<evidence type="ECO:0000313" key="2">
    <source>
        <dbReference type="Proteomes" id="UP001597493"/>
    </source>
</evidence>